<evidence type="ECO:0000313" key="4">
    <source>
        <dbReference type="Proteomes" id="UP001185069"/>
    </source>
</evidence>
<keyword evidence="1 2" id="KW-0143">Chaperone</keyword>
<protein>
    <recommendedName>
        <fullName evidence="2">Urease accessory protein UreD</fullName>
    </recommendedName>
</protein>
<evidence type="ECO:0000313" key="3">
    <source>
        <dbReference type="EMBL" id="MDR6269195.1"/>
    </source>
</evidence>
<dbReference type="RefSeq" id="WP_309797324.1">
    <property type="nucleotide sequence ID" value="NZ_BAAAHY010000001.1"/>
</dbReference>
<evidence type="ECO:0000256" key="2">
    <source>
        <dbReference type="HAMAP-Rule" id="MF_01384"/>
    </source>
</evidence>
<dbReference type="InterPro" id="IPR002669">
    <property type="entry name" value="UreD"/>
</dbReference>
<reference evidence="3 4" key="1">
    <citation type="submission" date="2023-07" db="EMBL/GenBank/DDBJ databases">
        <title>Sequencing the genomes of 1000 actinobacteria strains.</title>
        <authorList>
            <person name="Klenk H.-P."/>
        </authorList>
    </citation>
    <scope>NUCLEOTIDE SEQUENCE [LARGE SCALE GENOMIC DNA]</scope>
    <source>
        <strain evidence="3 4">DSM 14555</strain>
    </source>
</reference>
<keyword evidence="2" id="KW-0996">Nickel insertion</keyword>
<comment type="subcellular location">
    <subcellularLocation>
        <location evidence="2">Cytoplasm</location>
    </subcellularLocation>
</comment>
<comment type="function">
    <text evidence="2">Required for maturation of urease via the functional incorporation of the urease nickel metallocenter.</text>
</comment>
<dbReference type="EMBL" id="JAVDQF010000001">
    <property type="protein sequence ID" value="MDR6269195.1"/>
    <property type="molecule type" value="Genomic_DNA"/>
</dbReference>
<name>A0ABU1J9U9_9MICC</name>
<comment type="similarity">
    <text evidence="2">Belongs to the UreD family.</text>
</comment>
<organism evidence="3 4">
    <name type="scientific">Arthrobacter russicus</name>
    <dbReference type="NCBI Taxonomy" id="172040"/>
    <lineage>
        <taxon>Bacteria</taxon>
        <taxon>Bacillati</taxon>
        <taxon>Actinomycetota</taxon>
        <taxon>Actinomycetes</taxon>
        <taxon>Micrococcales</taxon>
        <taxon>Micrococcaceae</taxon>
        <taxon>Arthrobacter</taxon>
    </lineage>
</organism>
<dbReference type="Pfam" id="PF01774">
    <property type="entry name" value="UreD"/>
    <property type="match status" value="1"/>
</dbReference>
<comment type="caution">
    <text evidence="3">The sequence shown here is derived from an EMBL/GenBank/DDBJ whole genome shotgun (WGS) entry which is preliminary data.</text>
</comment>
<proteinExistence type="inferred from homology"/>
<gene>
    <name evidence="2" type="primary">ureD</name>
    <name evidence="3" type="ORF">JOE69_001433</name>
</gene>
<evidence type="ECO:0000256" key="1">
    <source>
        <dbReference type="ARBA" id="ARBA00023186"/>
    </source>
</evidence>
<accession>A0ABU1J9U9</accession>
<keyword evidence="2" id="KW-0963">Cytoplasm</keyword>
<keyword evidence="4" id="KW-1185">Reference proteome</keyword>
<dbReference type="HAMAP" id="MF_01384">
    <property type="entry name" value="UreD"/>
    <property type="match status" value="1"/>
</dbReference>
<sequence>MPTTVLFIRIETAPAEQIGVGSRPTRIRAELRNGVPTLTLLDRGEFLAARPVHSTGAALRVALIGVRMMLLGGDAVRLEVTLGPGISLELVEPAGLVAYDADGEGSSWTLSACLGPGSALVYHGAPFVVSAGANVDRRTEIELAPAARLLLRETLVAGRAEDAGGGLRMRNRVWDATGEFLVEDLHIRADPFGQAISEAAVLGSSKVIDSVLAAGFRPGVSAPPQRGIFILEREGCLFRSLADGAAEAAVVVEPVFEQWREQLLG</sequence>
<dbReference type="Proteomes" id="UP001185069">
    <property type="component" value="Unassembled WGS sequence"/>
</dbReference>
<comment type="subunit">
    <text evidence="2">UreD, UreF and UreG form a complex that acts as a GTP-hydrolysis-dependent molecular chaperone, activating the urease apoprotein by helping to assemble the nickel containing metallocenter of UreC. The UreE protein probably delivers the nickel.</text>
</comment>